<dbReference type="Proteomes" id="UP001152607">
    <property type="component" value="Unassembled WGS sequence"/>
</dbReference>
<organism evidence="2 3">
    <name type="scientific">Periconia digitata</name>
    <dbReference type="NCBI Taxonomy" id="1303443"/>
    <lineage>
        <taxon>Eukaryota</taxon>
        <taxon>Fungi</taxon>
        <taxon>Dikarya</taxon>
        <taxon>Ascomycota</taxon>
        <taxon>Pezizomycotina</taxon>
        <taxon>Dothideomycetes</taxon>
        <taxon>Pleosporomycetidae</taxon>
        <taxon>Pleosporales</taxon>
        <taxon>Massarineae</taxon>
        <taxon>Periconiaceae</taxon>
        <taxon>Periconia</taxon>
    </lineage>
</organism>
<protein>
    <submittedName>
        <fullName evidence="2">Uncharacterized protein</fullName>
    </submittedName>
</protein>
<evidence type="ECO:0000313" key="2">
    <source>
        <dbReference type="EMBL" id="CAI6331202.1"/>
    </source>
</evidence>
<keyword evidence="1" id="KW-0812">Transmembrane</keyword>
<dbReference type="OrthoDB" id="5376804at2759"/>
<evidence type="ECO:0000256" key="1">
    <source>
        <dbReference type="SAM" id="Phobius"/>
    </source>
</evidence>
<keyword evidence="1" id="KW-0472">Membrane</keyword>
<dbReference type="PANTHER" id="PTHR35394:SF5">
    <property type="entry name" value="DUF3176 DOMAIN-CONTAINING PROTEIN"/>
    <property type="match status" value="1"/>
</dbReference>
<accession>A0A9W4XSQ1</accession>
<comment type="caution">
    <text evidence="2">The sequence shown here is derived from an EMBL/GenBank/DDBJ whole genome shotgun (WGS) entry which is preliminary data.</text>
</comment>
<gene>
    <name evidence="2" type="ORF">PDIGIT_LOCUS4431</name>
</gene>
<dbReference type="AlphaFoldDB" id="A0A9W4XSQ1"/>
<sequence length="624" mass="68478">METSYAPIESAHDDQSRKSRMITNGKRGFTTALSHTEDNWLVEIICVALGAVFIAVLCLVLHAYDGEIAPTLGSAFGSSLTLNTIVAIIAAAAKLLLVLPVAECLGQLRWIWFARGNRHLNDFDAFDRAVRGSIWSAFEVLWMTKLRSLVSLGAFITLFAVAIDPLSQQLIVYRTDSKPTDVNATMPIAVLYHDVATNAEAIVGPGWKDLPKGGNLSPTDYSYISIGMKSAVQSGLASGKKRIAELPATCPGGNCTFGDYSSLAVCVSFADVTEHLREVKERILLTDDHYLVRYGGDEDLFDAAGEINISSVATGFQTPQKKGRPTLLNFNQSISFKDLPFPLADMFVITSNGSVPAPPDKNIGTIEIKYAAFEIALSWCIQSYTTQVINGTSITQKLSENRNFTWSEGLYALVNDAPDPGHPRRHWNVDGLHHASLQWYLMQLFSGEEKKSRVARTATSDVAQVLFEPFMDLDTGGPKGNISKQLYQTEREGLRLIFDNVATSMTNRVRAPERGFTVNGTVLAPVTLVHIRWPWITAHACFALFSFCLLVATITSHRASPLRGIAPWKSSGVAILHALDPGLQRRIGGVVKMSEAQELCKGKRVRLDSTIGNKWMLVEVENNK</sequence>
<keyword evidence="1" id="KW-1133">Transmembrane helix</keyword>
<proteinExistence type="predicted"/>
<feature type="transmembrane region" description="Helical" evidence="1">
    <location>
        <begin position="40"/>
        <end position="64"/>
    </location>
</feature>
<dbReference type="InterPro" id="IPR021514">
    <property type="entry name" value="DUF3176"/>
</dbReference>
<keyword evidence="3" id="KW-1185">Reference proteome</keyword>
<dbReference type="EMBL" id="CAOQHR010000002">
    <property type="protein sequence ID" value="CAI6331202.1"/>
    <property type="molecule type" value="Genomic_DNA"/>
</dbReference>
<reference evidence="2" key="1">
    <citation type="submission" date="2023-01" db="EMBL/GenBank/DDBJ databases">
        <authorList>
            <person name="Van Ghelder C."/>
            <person name="Rancurel C."/>
        </authorList>
    </citation>
    <scope>NUCLEOTIDE SEQUENCE</scope>
    <source>
        <strain evidence="2">CNCM I-4278</strain>
    </source>
</reference>
<name>A0A9W4XSQ1_9PLEO</name>
<evidence type="ECO:0000313" key="3">
    <source>
        <dbReference type="Proteomes" id="UP001152607"/>
    </source>
</evidence>
<dbReference type="Pfam" id="PF11374">
    <property type="entry name" value="DUF3176"/>
    <property type="match status" value="1"/>
</dbReference>
<dbReference type="PANTHER" id="PTHR35394">
    <property type="entry name" value="DUF3176 DOMAIN-CONTAINING PROTEIN"/>
    <property type="match status" value="1"/>
</dbReference>